<organism evidence="18 19">
    <name type="scientific">Candidatus Korarchaeum cryptofilum</name>
    <dbReference type="NCBI Taxonomy" id="498846"/>
    <lineage>
        <taxon>Archaea</taxon>
        <taxon>Thermoproteota</taxon>
        <taxon>Candidatus Korarchaeia</taxon>
        <taxon>Candidatus Korarchaeales</taxon>
        <taxon>Candidatus Korarchaeaceae</taxon>
        <taxon>Candidatus Korarchaeum</taxon>
    </lineage>
</organism>
<evidence type="ECO:0000256" key="3">
    <source>
        <dbReference type="ARBA" id="ARBA00022605"/>
    </source>
</evidence>
<dbReference type="EC" id="4.2.1.9" evidence="14 15"/>
<evidence type="ECO:0000256" key="14">
    <source>
        <dbReference type="ARBA" id="ARBA00029490"/>
    </source>
</evidence>
<feature type="binding site" evidence="15">
    <location>
        <position position="82"/>
    </location>
    <ligand>
        <name>Mg(2+)</name>
        <dbReference type="ChEBI" id="CHEBI:18420"/>
    </ligand>
</feature>
<evidence type="ECO:0000256" key="13">
    <source>
        <dbReference type="ARBA" id="ARBA00029437"/>
    </source>
</evidence>
<keyword evidence="7 15" id="KW-0408">Iron</keyword>
<dbReference type="GO" id="GO:0005829">
    <property type="term" value="C:cytosol"/>
    <property type="evidence" value="ECO:0007669"/>
    <property type="project" value="TreeGrafter"/>
</dbReference>
<keyword evidence="5 15" id="KW-0479">Metal-binding</keyword>
<proteinExistence type="inferred from homology"/>
<evidence type="ECO:0000256" key="2">
    <source>
        <dbReference type="ARBA" id="ARBA00006486"/>
    </source>
</evidence>
<feature type="domain" description="Dihydroxy-acid/6-phosphogluconate dehydratase N-terminal" evidence="16">
    <location>
        <begin position="35"/>
        <end position="347"/>
    </location>
</feature>
<evidence type="ECO:0000256" key="12">
    <source>
        <dbReference type="ARBA" id="ARBA00029436"/>
    </source>
</evidence>
<dbReference type="NCBIfam" id="TIGR00110">
    <property type="entry name" value="ilvD"/>
    <property type="match status" value="1"/>
</dbReference>
<comment type="pathway">
    <text evidence="13 15">Amino-acid biosynthesis; L-isoleucine biosynthesis; L-isoleucine from 2-oxobutanoate: step 3/4.</text>
</comment>
<dbReference type="GO" id="GO:0009097">
    <property type="term" value="P:isoleucine biosynthetic process"/>
    <property type="evidence" value="ECO:0007669"/>
    <property type="project" value="UniProtKB-UniRule"/>
</dbReference>
<evidence type="ECO:0000256" key="1">
    <source>
        <dbReference type="ARBA" id="ARBA00001946"/>
    </source>
</evidence>
<dbReference type="SUPFAM" id="SSF52016">
    <property type="entry name" value="LeuD/IlvD-like"/>
    <property type="match status" value="1"/>
</dbReference>
<dbReference type="InterPro" id="IPR056740">
    <property type="entry name" value="ILV_EDD_C"/>
</dbReference>
<feature type="binding site" description="via carbamate group" evidence="15">
    <location>
        <position position="125"/>
    </location>
    <ligand>
        <name>Mg(2+)</name>
        <dbReference type="ChEBI" id="CHEBI:18420"/>
    </ligand>
</feature>
<dbReference type="PROSITE" id="PS00886">
    <property type="entry name" value="ILVD_EDD_1"/>
    <property type="match status" value="1"/>
</dbReference>
<dbReference type="InterPro" id="IPR037237">
    <property type="entry name" value="IlvD/EDD_N"/>
</dbReference>
<dbReference type="AlphaFoldDB" id="A0A429G8Z3"/>
<keyword evidence="10 15" id="KW-0100">Branched-chain amino acid biosynthesis</keyword>
<comment type="subunit">
    <text evidence="15">Homodimer.</text>
</comment>
<evidence type="ECO:0000256" key="11">
    <source>
        <dbReference type="ARBA" id="ARBA00029304"/>
    </source>
</evidence>
<feature type="active site" description="Proton acceptor" evidence="15">
    <location>
        <position position="469"/>
    </location>
</feature>
<keyword evidence="6 15" id="KW-0460">Magnesium</keyword>
<feature type="modified residue" description="N6-carboxylysine" evidence="15">
    <location>
        <position position="125"/>
    </location>
</feature>
<evidence type="ECO:0000313" key="19">
    <source>
        <dbReference type="Proteomes" id="UP000278149"/>
    </source>
</evidence>
<evidence type="ECO:0000313" key="18">
    <source>
        <dbReference type="EMBL" id="RSN70235.1"/>
    </source>
</evidence>
<dbReference type="UniPathway" id="UPA00047">
    <property type="reaction ID" value="UER00057"/>
</dbReference>
<dbReference type="Proteomes" id="UP000278149">
    <property type="component" value="Unassembled WGS sequence"/>
</dbReference>
<keyword evidence="4 15" id="KW-0001">2Fe-2S</keyword>
<evidence type="ECO:0000256" key="8">
    <source>
        <dbReference type="ARBA" id="ARBA00023014"/>
    </source>
</evidence>
<dbReference type="Pfam" id="PF00920">
    <property type="entry name" value="ILVD_EDD_N"/>
    <property type="match status" value="1"/>
</dbReference>
<dbReference type="Gene3D" id="3.50.30.80">
    <property type="entry name" value="IlvD/EDD C-terminal domain-like"/>
    <property type="match status" value="1"/>
</dbReference>
<dbReference type="NCBIfam" id="NF002068">
    <property type="entry name" value="PRK00911.1"/>
    <property type="match status" value="1"/>
</dbReference>
<dbReference type="InterPro" id="IPR042096">
    <property type="entry name" value="Dihydro-acid_dehy_C"/>
</dbReference>
<comment type="caution">
    <text evidence="15">Lacks conserved residue(s) required for the propagation of feature annotation.</text>
</comment>
<dbReference type="Pfam" id="PF24877">
    <property type="entry name" value="ILV_EDD_C"/>
    <property type="match status" value="1"/>
</dbReference>
<comment type="cofactor">
    <cofactor evidence="15">
        <name>[2Fe-2S] cluster</name>
        <dbReference type="ChEBI" id="CHEBI:190135"/>
    </cofactor>
    <text evidence="15">Binds 1 [2Fe-2S] cluster per subunit. This cluster acts as a Lewis acid cofactor.</text>
</comment>
<dbReference type="HAMAP" id="MF_00012">
    <property type="entry name" value="IlvD"/>
    <property type="match status" value="1"/>
</dbReference>
<dbReference type="GO" id="GO:0009099">
    <property type="term" value="P:L-valine biosynthetic process"/>
    <property type="evidence" value="ECO:0007669"/>
    <property type="project" value="UniProtKB-UniRule"/>
</dbReference>
<comment type="caution">
    <text evidence="18">The sequence shown here is derived from an EMBL/GenBank/DDBJ whole genome shotgun (WGS) entry which is preliminary data.</text>
</comment>
<comment type="cofactor">
    <cofactor evidence="1 15">
        <name>Mg(2+)</name>
        <dbReference type="ChEBI" id="CHEBI:18420"/>
    </cofactor>
</comment>
<evidence type="ECO:0000256" key="6">
    <source>
        <dbReference type="ARBA" id="ARBA00022842"/>
    </source>
</evidence>
<dbReference type="GO" id="GO:0000287">
    <property type="term" value="F:magnesium ion binding"/>
    <property type="evidence" value="ECO:0007669"/>
    <property type="project" value="UniProtKB-UniRule"/>
</dbReference>
<dbReference type="PROSITE" id="PS00887">
    <property type="entry name" value="ILVD_EDD_2"/>
    <property type="match status" value="1"/>
</dbReference>
<dbReference type="InterPro" id="IPR000581">
    <property type="entry name" value="ILV_EDD_N"/>
</dbReference>
<evidence type="ECO:0000259" key="16">
    <source>
        <dbReference type="Pfam" id="PF00920"/>
    </source>
</evidence>
<dbReference type="UniPathway" id="UPA00049">
    <property type="reaction ID" value="UER00061"/>
</dbReference>
<keyword evidence="9 15" id="KW-0456">Lyase</keyword>
<feature type="domain" description="Dihydroxy-acid/6-phosphogluconate dehydratase C-terminal" evidence="17">
    <location>
        <begin position="361"/>
        <end position="549"/>
    </location>
</feature>
<dbReference type="PANTHER" id="PTHR43661">
    <property type="entry name" value="D-XYLONATE DEHYDRATASE"/>
    <property type="match status" value="1"/>
</dbReference>
<comment type="similarity">
    <text evidence="2 15">Belongs to the IlvD/Edd family.</text>
</comment>
<feature type="binding site" evidence="15">
    <location>
        <position position="124"/>
    </location>
    <ligand>
        <name>Mg(2+)</name>
        <dbReference type="ChEBI" id="CHEBI:18420"/>
    </ligand>
</feature>
<dbReference type="FunFam" id="3.50.30.80:FF:000001">
    <property type="entry name" value="Dihydroxy-acid dehydratase"/>
    <property type="match status" value="1"/>
</dbReference>
<dbReference type="RefSeq" id="WP_125740690.1">
    <property type="nucleotide sequence ID" value="NZ_RCOR01000012.1"/>
</dbReference>
<comment type="catalytic activity">
    <reaction evidence="11">
        <text>(2R)-2,3-dihydroxy-3-methylbutanoate = 3-methyl-2-oxobutanoate + H2O</text>
        <dbReference type="Rhea" id="RHEA:24809"/>
        <dbReference type="ChEBI" id="CHEBI:11851"/>
        <dbReference type="ChEBI" id="CHEBI:15377"/>
        <dbReference type="ChEBI" id="CHEBI:49072"/>
        <dbReference type="EC" id="4.2.1.9"/>
    </reaction>
    <physiologicalReaction direction="left-to-right" evidence="11">
        <dbReference type="Rhea" id="RHEA:24810"/>
    </physiologicalReaction>
</comment>
<comment type="pathway">
    <text evidence="12 15">Amino-acid biosynthesis; L-valine biosynthesis; L-valine from pyruvate: step 3/4.</text>
</comment>
<dbReference type="InterPro" id="IPR004404">
    <property type="entry name" value="DihydroxyA_deHydtase"/>
</dbReference>
<evidence type="ECO:0000256" key="4">
    <source>
        <dbReference type="ARBA" id="ARBA00022714"/>
    </source>
</evidence>
<protein>
    <recommendedName>
        <fullName evidence="14 15">Dihydroxy-acid dehydratase</fullName>
        <shortName evidence="15">DAD</shortName>
        <ecNumber evidence="14 15">4.2.1.9</ecNumber>
    </recommendedName>
</protein>
<feature type="binding site" evidence="15">
    <location>
        <position position="444"/>
    </location>
    <ligand>
        <name>Mg(2+)</name>
        <dbReference type="ChEBI" id="CHEBI:18420"/>
    </ligand>
</feature>
<evidence type="ECO:0000259" key="17">
    <source>
        <dbReference type="Pfam" id="PF24877"/>
    </source>
</evidence>
<sequence length="554" mass="59895">MDLRWRSRYVTEGPERAPQRSLFKAAGLDDEDLKRPIIGIANSWNEIVPGHVHLDKVAKAVKEGVREAGGTPLEFDTIAICDGIAMGHEGMKAPLPSREVIAASVELMAKAHAFDALVLITSCDKITPGMLMAAARLNIPAVMVNGGCMLPGIHEGKEVAISQLFEAVGQYASGKISEEELRRMESLAVPGPGSCAGLYTANTMAIAGEALGMIPPNTSTIPAVSADRIRAGRLAGRLVMRMLEIGLKPRDIMTYEAFENAIRVDVALGGSTNAVLHLMAIAREAGIELPLELFDRISRETPHLANINPAGPHYVKDLHYAGGVPAIFKELSDMMHLDAITVSGERWRSIIERAEVKDRRVIRPKSDPYHKEGGLAILWGSLAPRGAVVKQTAVDPEMHVFRGKAKPFNSEEEAVKALFDGKIGEGDVVVIRYEGPKGGPGMREMLTATATITGMGLRRVALITDGRFSGATRGPAIGHVSPEAAEGGPIALVEEGDEILIDIPGRKLELLVSEEELDERRKNWKPVKKEESGFLRIFSMLAESADRGAVLRYQ</sequence>
<dbReference type="GO" id="GO:0004160">
    <property type="term" value="F:dihydroxy-acid dehydratase activity"/>
    <property type="evidence" value="ECO:0007669"/>
    <property type="project" value="UniProtKB-UniRule"/>
</dbReference>
<dbReference type="GO" id="GO:0051537">
    <property type="term" value="F:2 iron, 2 sulfur cluster binding"/>
    <property type="evidence" value="ECO:0007669"/>
    <property type="project" value="UniProtKB-UniRule"/>
</dbReference>
<name>A0A429G8Z3_9CREN</name>
<evidence type="ECO:0000256" key="15">
    <source>
        <dbReference type="HAMAP-Rule" id="MF_00012"/>
    </source>
</evidence>
<accession>A0A429G8Z3</accession>
<comment type="function">
    <text evidence="15">Functions in the biosynthesis of branched-chain amino acids. Catalyzes the dehydration of (2R,3R)-2,3-dihydroxy-3-methylpentanoate (2,3-dihydroxy-3-methylvalerate) into 2-oxo-3-methylpentanoate (2-oxo-3-methylvalerate) and of (2R)-2,3-dihydroxy-3-methylbutanoate (2,3-dihydroxyisovalerate) into 2-oxo-3-methylbutanoate (2-oxoisovalerate), the penultimate precursor to L-isoleucine and L-valine, respectively.</text>
</comment>
<evidence type="ECO:0000256" key="7">
    <source>
        <dbReference type="ARBA" id="ARBA00023004"/>
    </source>
</evidence>
<comment type="catalytic activity">
    <reaction evidence="15">
        <text>(2R,3R)-2,3-dihydroxy-3-methylpentanoate = (S)-3-methyl-2-oxopentanoate + H2O</text>
        <dbReference type="Rhea" id="RHEA:27694"/>
        <dbReference type="ChEBI" id="CHEBI:15377"/>
        <dbReference type="ChEBI" id="CHEBI:35146"/>
        <dbReference type="ChEBI" id="CHEBI:49258"/>
        <dbReference type="EC" id="4.2.1.9"/>
    </reaction>
</comment>
<keyword evidence="3 15" id="KW-0028">Amino-acid biosynthesis</keyword>
<reference evidence="18 19" key="1">
    <citation type="submission" date="2018-10" db="EMBL/GenBank/DDBJ databases">
        <title>Co-occurring genomic capacity for anaerobic methane metabolism and dissimilatory sulfite reduction discovered in the Korarchaeota.</title>
        <authorList>
            <person name="Mckay L.J."/>
            <person name="Dlakic M."/>
            <person name="Fields M.W."/>
            <person name="Delmont T.O."/>
            <person name="Eren A.M."/>
            <person name="Jay Z.J."/>
            <person name="Klingelsmith K.B."/>
            <person name="Rusch D.B."/>
            <person name="Inskeep W.P."/>
        </authorList>
    </citation>
    <scope>NUCLEOTIDE SEQUENCE [LARGE SCALE GENOMIC DNA]</scope>
    <source>
        <strain evidence="18 19">WS</strain>
    </source>
</reference>
<gene>
    <name evidence="15 18" type="primary">ilvD</name>
    <name evidence="18" type="ORF">D9Q81_01370</name>
</gene>
<evidence type="ECO:0000256" key="10">
    <source>
        <dbReference type="ARBA" id="ARBA00023304"/>
    </source>
</evidence>
<evidence type="ECO:0000256" key="9">
    <source>
        <dbReference type="ARBA" id="ARBA00023239"/>
    </source>
</evidence>
<evidence type="ECO:0000256" key="5">
    <source>
        <dbReference type="ARBA" id="ARBA00022723"/>
    </source>
</evidence>
<dbReference type="SUPFAM" id="SSF143975">
    <property type="entry name" value="IlvD/EDD N-terminal domain-like"/>
    <property type="match status" value="1"/>
</dbReference>
<dbReference type="EMBL" id="RCOR01000012">
    <property type="protein sequence ID" value="RSN70235.1"/>
    <property type="molecule type" value="Genomic_DNA"/>
</dbReference>
<dbReference type="PANTHER" id="PTHR43661:SF3">
    <property type="entry name" value="D-XYLONATE DEHYDRATASE YAGF-RELATED"/>
    <property type="match status" value="1"/>
</dbReference>
<dbReference type="InterPro" id="IPR020558">
    <property type="entry name" value="DiOHA_6PGluconate_deHydtase_CS"/>
</dbReference>
<keyword evidence="8 15" id="KW-0411">Iron-sulfur</keyword>